<keyword evidence="11" id="KW-1185">Reference proteome</keyword>
<feature type="compositionally biased region" description="Basic and acidic residues" evidence="8">
    <location>
        <begin position="172"/>
        <end position="195"/>
    </location>
</feature>
<feature type="region of interest" description="Disordered" evidence="8">
    <location>
        <begin position="74"/>
        <end position="205"/>
    </location>
</feature>
<dbReference type="PANTHER" id="PTHR12707:SF0">
    <property type="entry name" value="PININ"/>
    <property type="match status" value="1"/>
</dbReference>
<keyword evidence="3" id="KW-0507">mRNA processing</keyword>
<dbReference type="GO" id="GO:0071013">
    <property type="term" value="C:catalytic step 2 spliceosome"/>
    <property type="evidence" value="ECO:0007669"/>
    <property type="project" value="TreeGrafter"/>
</dbReference>
<comment type="subcellular location">
    <subcellularLocation>
        <location evidence="1">Nucleus</location>
    </subcellularLocation>
</comment>
<dbReference type="InterPro" id="IPR006786">
    <property type="entry name" value="Pinin_SDK_MemA"/>
</dbReference>
<sequence length="384" mass="43598">MLDALKRWEKLEMPAAGPSATLGRSATTSQQRSVSALFATTTRTPVLVLHGESVAVVAVEFFQMGEETLASAVAVPQPEEQEQEQPIHNSPETGRKRRQSSVSDIGGKRRRISEEHDRSPNHPSRSPPQDAPDPDSRKPSRRGGLAAEERKRSQRLFGGLLGTLSQSSSSVAEKRRADIEQRQQAKLRLQDERHSEARRKKKEDIVAERQAQQKELEKEQMTIRHKNLLHAANFLRTKSTPVLLWLPYQVRPEDDDIIDRQIEEVKETISKEEAEFEERWHPEEDRKEDRKKDHIDDKDQSANADTSMENGESTAHKHETGDSPAKDTHSNQEREPEPATVDTVPSTTNEEQRADNATHTGSSHRHEDDGEEVMEDDKEDMVIY</sequence>
<comment type="similarity">
    <text evidence="2">Belongs to the pinin family.</text>
</comment>
<dbReference type="AlphaFoldDB" id="A0AAD4L276"/>
<protein>
    <submittedName>
        <fullName evidence="10">Pinin/SDK/memA/ protein conserved region-domain-containing protein</fullName>
    </submittedName>
</protein>
<evidence type="ECO:0000256" key="5">
    <source>
        <dbReference type="ARBA" id="ARBA00023163"/>
    </source>
</evidence>
<evidence type="ECO:0000256" key="4">
    <source>
        <dbReference type="ARBA" id="ARBA00023015"/>
    </source>
</evidence>
<evidence type="ECO:0000313" key="10">
    <source>
        <dbReference type="EMBL" id="KAH8705270.1"/>
    </source>
</evidence>
<evidence type="ECO:0000256" key="8">
    <source>
        <dbReference type="SAM" id="MobiDB-lite"/>
    </source>
</evidence>
<keyword evidence="4" id="KW-0805">Transcription regulation</keyword>
<evidence type="ECO:0000256" key="6">
    <source>
        <dbReference type="ARBA" id="ARBA00023187"/>
    </source>
</evidence>
<dbReference type="GO" id="GO:0006397">
    <property type="term" value="P:mRNA processing"/>
    <property type="evidence" value="ECO:0007669"/>
    <property type="project" value="UniProtKB-KW"/>
</dbReference>
<feature type="region of interest" description="Disordered" evidence="8">
    <location>
        <begin position="269"/>
        <end position="384"/>
    </location>
</feature>
<dbReference type="Proteomes" id="UP001201262">
    <property type="component" value="Unassembled WGS sequence"/>
</dbReference>
<dbReference type="PANTHER" id="PTHR12707">
    <property type="entry name" value="PINN"/>
    <property type="match status" value="1"/>
</dbReference>
<dbReference type="EMBL" id="JAJTJA010000001">
    <property type="protein sequence ID" value="KAH8705270.1"/>
    <property type="molecule type" value="Genomic_DNA"/>
</dbReference>
<keyword evidence="7" id="KW-0539">Nucleus</keyword>
<feature type="compositionally biased region" description="Polar residues" evidence="8">
    <location>
        <begin position="301"/>
        <end position="313"/>
    </location>
</feature>
<gene>
    <name evidence="10" type="ORF">BGW36DRAFT_367224</name>
</gene>
<feature type="compositionally biased region" description="Basic and acidic residues" evidence="8">
    <location>
        <begin position="269"/>
        <end position="300"/>
    </location>
</feature>
<dbReference type="RefSeq" id="XP_046077891.1">
    <property type="nucleotide sequence ID" value="XM_046214839.1"/>
</dbReference>
<keyword evidence="5" id="KW-0804">Transcription</keyword>
<accession>A0AAD4L276</accession>
<dbReference type="GeneID" id="70245126"/>
<evidence type="ECO:0000313" key="11">
    <source>
        <dbReference type="Proteomes" id="UP001201262"/>
    </source>
</evidence>
<evidence type="ECO:0000256" key="3">
    <source>
        <dbReference type="ARBA" id="ARBA00022664"/>
    </source>
</evidence>
<comment type="caution">
    <text evidence="10">The sequence shown here is derived from an EMBL/GenBank/DDBJ whole genome shotgun (WGS) entry which is preliminary data.</text>
</comment>
<proteinExistence type="inferred from homology"/>
<evidence type="ECO:0000259" key="9">
    <source>
        <dbReference type="Pfam" id="PF04696"/>
    </source>
</evidence>
<reference evidence="10" key="1">
    <citation type="submission" date="2021-12" db="EMBL/GenBank/DDBJ databases">
        <title>Convergent genome expansion in fungi linked to evolution of root-endophyte symbiosis.</title>
        <authorList>
            <consortium name="DOE Joint Genome Institute"/>
            <person name="Ke Y.-H."/>
            <person name="Bonito G."/>
            <person name="Liao H.-L."/>
            <person name="Looney B."/>
            <person name="Rojas-Flechas A."/>
            <person name="Nash J."/>
            <person name="Hameed K."/>
            <person name="Schadt C."/>
            <person name="Martin F."/>
            <person name="Crous P.W."/>
            <person name="Miettinen O."/>
            <person name="Magnuson J.K."/>
            <person name="Labbe J."/>
            <person name="Jacobson D."/>
            <person name="Doktycz M.J."/>
            <person name="Veneault-Fourrey C."/>
            <person name="Kuo A."/>
            <person name="Mondo S."/>
            <person name="Calhoun S."/>
            <person name="Riley R."/>
            <person name="Ohm R."/>
            <person name="LaButti K."/>
            <person name="Andreopoulos B."/>
            <person name="Pangilinan J."/>
            <person name="Nolan M."/>
            <person name="Tritt A."/>
            <person name="Clum A."/>
            <person name="Lipzen A."/>
            <person name="Daum C."/>
            <person name="Barry K."/>
            <person name="Grigoriev I.V."/>
            <person name="Vilgalys R."/>
        </authorList>
    </citation>
    <scope>NUCLEOTIDE SEQUENCE</scope>
    <source>
        <strain evidence="10">PMI_201</strain>
    </source>
</reference>
<evidence type="ECO:0000256" key="7">
    <source>
        <dbReference type="ARBA" id="ARBA00023242"/>
    </source>
</evidence>
<organism evidence="10 11">
    <name type="scientific">Talaromyces proteolyticus</name>
    <dbReference type="NCBI Taxonomy" id="1131652"/>
    <lineage>
        <taxon>Eukaryota</taxon>
        <taxon>Fungi</taxon>
        <taxon>Dikarya</taxon>
        <taxon>Ascomycota</taxon>
        <taxon>Pezizomycotina</taxon>
        <taxon>Eurotiomycetes</taxon>
        <taxon>Eurotiomycetidae</taxon>
        <taxon>Eurotiales</taxon>
        <taxon>Trichocomaceae</taxon>
        <taxon>Talaromyces</taxon>
        <taxon>Talaromyces sect. Bacilispori</taxon>
    </lineage>
</organism>
<dbReference type="InterPro" id="IPR039853">
    <property type="entry name" value="Pinin"/>
</dbReference>
<keyword evidence="6" id="KW-0508">mRNA splicing</keyword>
<dbReference type="Pfam" id="PF04696">
    <property type="entry name" value="Pinin_SDK_memA"/>
    <property type="match status" value="1"/>
</dbReference>
<feature type="compositionally biased region" description="Acidic residues" evidence="8">
    <location>
        <begin position="369"/>
        <end position="384"/>
    </location>
</feature>
<feature type="compositionally biased region" description="Basic and acidic residues" evidence="8">
    <location>
        <begin position="314"/>
        <end position="337"/>
    </location>
</feature>
<feature type="domain" description="Pinin/SDK/MemA protein" evidence="9">
    <location>
        <begin position="148"/>
        <end position="263"/>
    </location>
</feature>
<evidence type="ECO:0000256" key="2">
    <source>
        <dbReference type="ARBA" id="ARBA00010386"/>
    </source>
</evidence>
<name>A0AAD4L276_9EURO</name>
<evidence type="ECO:0000256" key="1">
    <source>
        <dbReference type="ARBA" id="ARBA00004123"/>
    </source>
</evidence>
<dbReference type="GO" id="GO:0008380">
    <property type="term" value="P:RNA splicing"/>
    <property type="evidence" value="ECO:0007669"/>
    <property type="project" value="UniProtKB-KW"/>
</dbReference>